<organism evidence="7 8">
    <name type="scientific">Bradyrhizobium cytisi</name>
    <dbReference type="NCBI Taxonomy" id="515489"/>
    <lineage>
        <taxon>Bacteria</taxon>
        <taxon>Pseudomonadati</taxon>
        <taxon>Pseudomonadota</taxon>
        <taxon>Alphaproteobacteria</taxon>
        <taxon>Hyphomicrobiales</taxon>
        <taxon>Nitrobacteraceae</taxon>
        <taxon>Bradyrhizobium</taxon>
    </lineage>
</organism>
<dbReference type="GO" id="GO:0009279">
    <property type="term" value="C:cell outer membrane"/>
    <property type="evidence" value="ECO:0007669"/>
    <property type="project" value="UniProtKB-SubCell"/>
</dbReference>
<keyword evidence="4" id="KW-0998">Cell outer membrane</keyword>
<dbReference type="InterPro" id="IPR011250">
    <property type="entry name" value="OMP/PagP_B-barrel"/>
</dbReference>
<evidence type="ECO:0000256" key="4">
    <source>
        <dbReference type="ARBA" id="ARBA00023237"/>
    </source>
</evidence>
<dbReference type="AlphaFoldDB" id="A0A5S4WTN2"/>
<comment type="caution">
    <text evidence="7">The sequence shown here is derived from an EMBL/GenBank/DDBJ whole genome shotgun (WGS) entry which is preliminary data.</text>
</comment>
<evidence type="ECO:0000259" key="6">
    <source>
        <dbReference type="Pfam" id="PF13505"/>
    </source>
</evidence>
<dbReference type="SUPFAM" id="SSF56925">
    <property type="entry name" value="OMPA-like"/>
    <property type="match status" value="1"/>
</dbReference>
<reference evidence="7 8" key="1">
    <citation type="submission" date="2019-08" db="EMBL/GenBank/DDBJ databases">
        <title>Bradyrhizobium hipponensis sp. nov., a rhizobium isolated from a Lupinus angustifolius root nodule in Tunisia.</title>
        <authorList>
            <person name="Off K."/>
            <person name="Rejili M."/>
            <person name="Mars M."/>
            <person name="Brachmann A."/>
            <person name="Marin M."/>
        </authorList>
    </citation>
    <scope>NUCLEOTIDE SEQUENCE [LARGE SCALE GENOMIC DNA]</scope>
    <source>
        <strain evidence="7 8">CTAW11</strain>
    </source>
</reference>
<dbReference type="EMBL" id="VSSR01000025">
    <property type="protein sequence ID" value="TYL83861.1"/>
    <property type="molecule type" value="Genomic_DNA"/>
</dbReference>
<gene>
    <name evidence="7" type="ORF">FXB38_17545</name>
</gene>
<keyword evidence="3" id="KW-0472">Membrane</keyword>
<proteinExistence type="inferred from homology"/>
<evidence type="ECO:0000256" key="3">
    <source>
        <dbReference type="ARBA" id="ARBA00023136"/>
    </source>
</evidence>
<feature type="domain" description="Outer membrane protein beta-barrel" evidence="6">
    <location>
        <begin position="41"/>
        <end position="251"/>
    </location>
</feature>
<sequence length="282" mass="30148">MKRRTLGGPLVYPIAGFLLRAFLMNGGCMSFRIFSGIALAALAVSATAAQSADLGTRAYTKAPMAPAPISVWSGCYIGGNVGGGWDRQDYTNVNPHRLPNFDLGSERNSGVLGGGQVGCDYQVGSWVIGAQGMFEAADLRGSNHVVPGAADPQFPNVFDLSAKTSWITTATLRVGYAVLPQALIYVKGGAAWTHAKLDYTITGMGVSNNSGAETRSGWDIGGGLEYLFAPNWSVFVEYNHMDFGTQTLNTQDAFGFIEPIRVSRRIDTVMAGVNFRFGPWGR</sequence>
<evidence type="ECO:0000256" key="1">
    <source>
        <dbReference type="ARBA" id="ARBA00004442"/>
    </source>
</evidence>
<comment type="similarity">
    <text evidence="5">Belongs to the Omp25/RopB family.</text>
</comment>
<protein>
    <submittedName>
        <fullName evidence="7">Porin family protein</fullName>
    </submittedName>
</protein>
<name>A0A5S4WTN2_9BRAD</name>
<evidence type="ECO:0000256" key="2">
    <source>
        <dbReference type="ARBA" id="ARBA00022729"/>
    </source>
</evidence>
<evidence type="ECO:0000256" key="5">
    <source>
        <dbReference type="ARBA" id="ARBA00038306"/>
    </source>
</evidence>
<dbReference type="InterPro" id="IPR027385">
    <property type="entry name" value="Beta-barrel_OMP"/>
</dbReference>
<accession>A0A5S4WTN2</accession>
<evidence type="ECO:0000313" key="7">
    <source>
        <dbReference type="EMBL" id="TYL83861.1"/>
    </source>
</evidence>
<evidence type="ECO:0000313" key="8">
    <source>
        <dbReference type="Proteomes" id="UP000324853"/>
    </source>
</evidence>
<dbReference type="Proteomes" id="UP000324853">
    <property type="component" value="Unassembled WGS sequence"/>
</dbReference>
<dbReference type="InterPro" id="IPR051692">
    <property type="entry name" value="OMP-like"/>
</dbReference>
<dbReference type="PANTHER" id="PTHR34001:SF3">
    <property type="entry name" value="BLL7405 PROTEIN"/>
    <property type="match status" value="1"/>
</dbReference>
<dbReference type="Gene3D" id="2.40.160.20">
    <property type="match status" value="1"/>
</dbReference>
<keyword evidence="8" id="KW-1185">Reference proteome</keyword>
<dbReference type="PANTHER" id="PTHR34001">
    <property type="entry name" value="BLL7405 PROTEIN"/>
    <property type="match status" value="1"/>
</dbReference>
<dbReference type="Pfam" id="PF13505">
    <property type="entry name" value="OMP_b-brl"/>
    <property type="match status" value="1"/>
</dbReference>
<keyword evidence="2" id="KW-0732">Signal</keyword>
<dbReference type="OrthoDB" id="9815357at2"/>
<comment type="subcellular location">
    <subcellularLocation>
        <location evidence="1">Cell outer membrane</location>
    </subcellularLocation>
</comment>